<dbReference type="Pfam" id="PF08693">
    <property type="entry name" value="SKG6"/>
    <property type="match status" value="1"/>
</dbReference>
<keyword evidence="4" id="KW-1185">Reference proteome</keyword>
<evidence type="ECO:0000256" key="1">
    <source>
        <dbReference type="SAM" id="MobiDB-lite"/>
    </source>
</evidence>
<evidence type="ECO:0000256" key="2">
    <source>
        <dbReference type="SAM" id="Phobius"/>
    </source>
</evidence>
<dbReference type="InterPro" id="IPR014805">
    <property type="entry name" value="SKG6/TOS2-like"/>
</dbReference>
<keyword evidence="2" id="KW-0812">Transmembrane</keyword>
<gene>
    <name evidence="3" type="ORF">GRS66_007843</name>
</gene>
<feature type="compositionally biased region" description="Basic and acidic residues" evidence="1">
    <location>
        <begin position="220"/>
        <end position="230"/>
    </location>
</feature>
<dbReference type="Proteomes" id="UP000501346">
    <property type="component" value="Chromosome SeVII-ScVII"/>
</dbReference>
<protein>
    <submittedName>
        <fullName evidence="3">Uncharacterized protein</fullName>
    </submittedName>
</protein>
<dbReference type="AlphaFoldDB" id="A0A6C1E8S9"/>
<dbReference type="EMBL" id="CP049004">
    <property type="protein sequence ID" value="QID85273.1"/>
    <property type="molecule type" value="Genomic_DNA"/>
</dbReference>
<feature type="compositionally biased region" description="Polar residues" evidence="1">
    <location>
        <begin position="207"/>
        <end position="219"/>
    </location>
</feature>
<organism evidence="3 4">
    <name type="scientific">Saccharomyces pastorianus</name>
    <name type="common">Lager yeast</name>
    <name type="synonym">Saccharomyces cerevisiae x Saccharomyces eubayanus</name>
    <dbReference type="NCBI Taxonomy" id="27292"/>
    <lineage>
        <taxon>Eukaryota</taxon>
        <taxon>Fungi</taxon>
        <taxon>Dikarya</taxon>
        <taxon>Ascomycota</taxon>
        <taxon>Saccharomycotina</taxon>
        <taxon>Saccharomycetes</taxon>
        <taxon>Saccharomycetales</taxon>
        <taxon>Saccharomycetaceae</taxon>
        <taxon>Saccharomyces</taxon>
    </lineage>
</organism>
<evidence type="ECO:0000313" key="3">
    <source>
        <dbReference type="EMBL" id="QID85273.1"/>
    </source>
</evidence>
<keyword evidence="2" id="KW-1133">Transmembrane helix</keyword>
<feature type="transmembrane region" description="Helical" evidence="2">
    <location>
        <begin position="53"/>
        <end position="76"/>
    </location>
</feature>
<keyword evidence="2" id="KW-0472">Membrane</keyword>
<reference evidence="3 4" key="1">
    <citation type="journal article" date="2019" name="BMC Genomics">
        <title>Chromosome level assembly and comparative genome analysis confirm lager-brewing yeasts originated from a single hybridization.</title>
        <authorList>
            <person name="Salazar A.N."/>
            <person name="Gorter de Vries A.R."/>
            <person name="van den Broek M."/>
            <person name="Brouwers N."/>
            <person name="de la Torre Cortes P."/>
            <person name="Kuijpers N.G.A."/>
            <person name="Daran J.G."/>
            <person name="Abeel T."/>
        </authorList>
    </citation>
    <scope>NUCLEOTIDE SEQUENCE [LARGE SCALE GENOMIC DNA]</scope>
    <source>
        <strain evidence="3 4">CBS 1483</strain>
    </source>
</reference>
<proteinExistence type="predicted"/>
<sequence length="632" mass="69484">MSSHYHHTTNASSWKRDAVLDKSRTSFTFLQRNAEDTGSDCKVSKNSSSNVTVAVAVAVPVGAIIILLSVVLVLVYRRSKKETLMQDLDPNFEGDLYYLPKMDSSINSANSEGNSTERRYIYGSYDDYLQPATDKALSFKDYVKRIHDRAPSAYNIASLASRNISKASVVSKQTGLPGRVSLRSIKNLEATANVPSLGPNDEKKNSGQKCDNTSSSSFEKNLKTSNDSRLELGQASGGDPEPQLLKDDGESIDRIRSIYNIYFERSSSSIRTSVASSLRRGSIVITTTEQNPDKNFQNDTTLADQGPLEATDAIETDSGSTCNDDYEDVTDYLQAPASQKITHIPSSVYSEMPFKDKNIAEPFLLTKFSPPNATSTRIASSIYSELPAKGQLYSAKLPVRVPPLEVLAHPPPNYSQQYRQYRPKGHDQEKNNYYYSHSPSSLEHPQNFENIGELPTPTRLAYSTSSHSLTSFKGSLTPSHALKHVTTARLNGTALNPMDHPEMFYNTPTEASSAASLSKQSCIPLPYQLRQSVVMTNPSDLSIKTRYKPAGSLGHLIRAQQLPSSPSTITTPMSLSQQRSTVPTLINVRVSGLLDDSDVLQPPNGDGILPFTASVEDLRKQLGTPHKYEMTS</sequence>
<evidence type="ECO:0000313" key="4">
    <source>
        <dbReference type="Proteomes" id="UP000501346"/>
    </source>
</evidence>
<dbReference type="OrthoDB" id="4035953at2759"/>
<name>A0A6C1E8S9_SACPS</name>
<feature type="region of interest" description="Disordered" evidence="1">
    <location>
        <begin position="192"/>
        <end position="249"/>
    </location>
</feature>
<accession>A0A6C1E8S9</accession>